<dbReference type="Gene3D" id="3.10.250.10">
    <property type="entry name" value="SRCR-like domain"/>
    <property type="match status" value="1"/>
</dbReference>
<accession>A0A812ZZW3</accession>
<evidence type="ECO:0000313" key="13">
    <source>
        <dbReference type="EMBL" id="CAE7845389.1"/>
    </source>
</evidence>
<keyword evidence="9" id="KW-0325">Glycoprotein</keyword>
<keyword evidence="7 11" id="KW-0472">Membrane</keyword>
<dbReference type="Pfam" id="PF13540">
    <property type="entry name" value="RCC1_2"/>
    <property type="match status" value="1"/>
</dbReference>
<evidence type="ECO:0000256" key="11">
    <source>
        <dbReference type="SAM" id="Phobius"/>
    </source>
</evidence>
<evidence type="ECO:0000256" key="10">
    <source>
        <dbReference type="SAM" id="MobiDB-lite"/>
    </source>
</evidence>
<feature type="transmembrane region" description="Helical" evidence="11">
    <location>
        <begin position="80"/>
        <end position="105"/>
    </location>
</feature>
<dbReference type="PANTHER" id="PTHR11319">
    <property type="entry name" value="G PROTEIN-COUPLED RECEPTOR-RELATED"/>
    <property type="match status" value="1"/>
</dbReference>
<dbReference type="InterPro" id="IPR009030">
    <property type="entry name" value="Growth_fac_rcpt_cys_sf"/>
</dbReference>
<sequence>MYPCKSFRLLTEDYSWTQNFHSKQSHSGFLGWLKFYSSGWLVRWLLACLLACLLGLLVGWLFLVGWLVRWCVGWLVGRLVGWLVGWSFLVGWLVLWLFLVGCFWLVGCLLAWFVACLLGWLGCLWVGGLVGWLVRWLVGWLVGSLVGGFVGGFVGWMVGWLVGRLVGWSVRMMMTATLRHFTMFLGFGCPGLLLPLLPVTDLGEGARVVRIATGEYHSCAILQDATLKCWGWGVHGQPRLGQGNTESLGDEPGEMGDNLQNIGLGNHEVLDVIAGFGHTCVLLDDDSTRCWGLSDNGQLGQGSSDSIGKIPGQLGEALVPTELFPITLRSGLEGLGLRSSEGSTGYLQVQHNGSLGLICDDGFNDAAAQVACRDLGMAGGKAMSADAGTGTILADNIRCTGTEASLRECHFRGWHLHDCTLQEAAGVQCELDAWSEYTAAVSPAARQDASLVWDTETQSALMFGGHASSAFLYFADLWRYDWPQRAWFQILSEDSRPTPSARWGHTAVWDAASRCMWIFAGRFLAAFYNEVWRICNEYYVWAQVTTLSPPPARAHHTAILDPQDRALLIFGGESSSQVLGDLQRLSFLDGQWSKSSALGPEARSHHIAVWNSMTRSMLIYAGWSGQQYLDGLHTYDASADRWTNVPAAADWPAARGGHASAWDPISMSMLVMGGIQNVSGSQGYDATLYNYSLLTGSWSEKAFQPGAFGPSGRTGHAAIWDEHSRGLLLFAGFNSSYLQQTWRYVVGHTSMPLVQSCKLGLDCRVNFSNVSGSIAVKRSCSDTVFLKDLQPLQHSDEVMHDQWMLGSLSPLSVEPGQHRLCWCDGNCDQALNFQTAVGFLLILGPHPNQTGLCELSSVCTIPQWRGLGISENDSLMIQSECMNQEPAPSYHQHRIVTISFNQSYGWHTLHFGFLDPAEGLKSERLELCWCPSDEECSVEDFTVVALRLDIICPPGQYRGPDSSCLQCPEDHFCPGGAALRSCPLASTSSAGSRELLDCKCVLGRYWSTDSAACLACPAGSSTSQEGASNVTACTCMPGFVSMQPDDLAACEPCGVGFFCTGAGHRQQCKEFQTTVADTTATQSECVCKQGRFLEDDFCAPCPAGRFKASIGNSACASCAANTLVNDTGRSHPCQCVPGYGYDEETTLCTVCPPGEHKVTVGNFVCTRCPNDKLSVSGATSPLECHCRPGSVEEGDACRQCSEGFFCSGEGVEVPCPTGATSRAGSSTRESCLCLPGYHKADAEGICTLCEPGRYKPTLANDASCPLQCPTNGQSAIGATSLSNCSCAAGFYAELDSAGFIARCASCQPLPHLRCLGGFHGETGRHRVPVAQPGYFQTGVTLAAKCSVVTADGLSVCLGGDSCVVDDKHAQCVGKYGNRCDEGSTGMLCGECLPGWARSGLQKPCQLCEAGATWTLIAAAMVDVGTKVSINFVVASMAATAAVRATHKLHTTMIRLVTHWLAACSVLATFDLTQIPLQTEIETIGEEESRRFPWPAEVTTAMLRFFETMTLTPALTSIDLAAQCLAQELFPQIGRTAPRIAVAVYHLSLPVLVMLGVLALSLLAVYIVAPAGHRLGYSFSEAGRRSHRRGKHLKRLREAGTRILEETFPDTSNRMNWSDFEAAGAVQRLRTEEQLQSAAEDPDAFLCESTVRSRALLLHACIARTAADQEATAHQRRQALAQADLAPFLTRDFANQAANFASMLDDVIAKARADANEHSVLEVASECESGPGQKPSVQSADIGDTIKTQPADRRPDGEQPLPPRISEGKVDLMVDEVADALEFGLFSAAPRFGELAYQSMPIIWVSLVALWPGLLSSFLSMIWCVPIREDGLVVSRLLPNPSVVCWSDEHMASARFALVGLAVWCLGIPLTLAIRLLCLHDRQAPENFRRYGYFYQGLEPRMWWWDLIIKRMDVATMMLITYTSVVLDPSAKLMLFPALSGFQALLAAWFRPYSNEQAELLDVLEVSLSLVRFLLFAAVAALLILETTEDTTHAVAYSLFSVLLLACGYFAIHFAAQVLRGMVTGGTPHSSRSTSLGAVKSFIIEYAVPMFREADSECVQLAWTFATDAVTVVIKTSDSRAVRLTSFKTAATKTRSCARAISSNRQRWSRPVRSSTRCGCSLAKAYCLLHGTSVPLQRRTKGCLPR</sequence>
<feature type="transmembrane region" description="Helical" evidence="11">
    <location>
        <begin position="178"/>
        <end position="197"/>
    </location>
</feature>
<feature type="transmembrane region" description="Helical" evidence="11">
    <location>
        <begin position="1990"/>
        <end position="2011"/>
    </location>
</feature>
<keyword evidence="4" id="KW-0732">Signal</keyword>
<dbReference type="FunFam" id="3.10.250.10:FF:000016">
    <property type="entry name" value="Scavenger receptor cysteine-rich protein type 12"/>
    <property type="match status" value="1"/>
</dbReference>
<evidence type="ECO:0000256" key="4">
    <source>
        <dbReference type="ARBA" id="ARBA00022729"/>
    </source>
</evidence>
<feature type="transmembrane region" description="Helical" evidence="11">
    <location>
        <begin position="1546"/>
        <end position="1568"/>
    </location>
</feature>
<dbReference type="OrthoDB" id="422749at2759"/>
<dbReference type="Pfam" id="PF24981">
    <property type="entry name" value="Beta-prop_ATRN-LZTR1"/>
    <property type="match status" value="1"/>
</dbReference>
<evidence type="ECO:0000256" key="8">
    <source>
        <dbReference type="ARBA" id="ARBA00023157"/>
    </source>
</evidence>
<feature type="domain" description="SRCR" evidence="12">
    <location>
        <begin position="326"/>
        <end position="430"/>
    </location>
</feature>
<dbReference type="PANTHER" id="PTHR11319:SF35">
    <property type="entry name" value="OUTER MEMBRANE PROTEIN PMPC-RELATED"/>
    <property type="match status" value="1"/>
</dbReference>
<evidence type="ECO:0000313" key="14">
    <source>
        <dbReference type="Proteomes" id="UP000601435"/>
    </source>
</evidence>
<keyword evidence="5" id="KW-0677">Repeat</keyword>
<evidence type="ECO:0000256" key="6">
    <source>
        <dbReference type="ARBA" id="ARBA00022989"/>
    </source>
</evidence>
<feature type="transmembrane region" description="Helical" evidence="11">
    <location>
        <begin position="1800"/>
        <end position="1822"/>
    </location>
</feature>
<dbReference type="Gene3D" id="2.10.50.10">
    <property type="entry name" value="Tumor Necrosis Factor Receptor, subunit A, domain 2"/>
    <property type="match status" value="4"/>
</dbReference>
<dbReference type="InterPro" id="IPR015915">
    <property type="entry name" value="Kelch-typ_b-propeller"/>
</dbReference>
<evidence type="ECO:0000256" key="5">
    <source>
        <dbReference type="ARBA" id="ARBA00022737"/>
    </source>
</evidence>
<dbReference type="Gene3D" id="2.130.10.30">
    <property type="entry name" value="Regulator of chromosome condensation 1/beta-lactamase-inhibitor protein II"/>
    <property type="match status" value="1"/>
</dbReference>
<keyword evidence="6 11" id="KW-1133">Transmembrane helix</keyword>
<dbReference type="InterPro" id="IPR001190">
    <property type="entry name" value="SRCR"/>
</dbReference>
<dbReference type="Proteomes" id="UP000601435">
    <property type="component" value="Unassembled WGS sequence"/>
</dbReference>
<feature type="region of interest" description="Disordered" evidence="10">
    <location>
        <begin position="1723"/>
        <end position="1764"/>
    </location>
</feature>
<dbReference type="Pfam" id="PF00530">
    <property type="entry name" value="SRCR"/>
    <property type="match status" value="1"/>
</dbReference>
<evidence type="ECO:0000259" key="12">
    <source>
        <dbReference type="PROSITE" id="PS50287"/>
    </source>
</evidence>
<dbReference type="SUPFAM" id="SSF57184">
    <property type="entry name" value="Growth factor receptor domain"/>
    <property type="match status" value="2"/>
</dbReference>
<dbReference type="SUPFAM" id="SSF50985">
    <property type="entry name" value="RCC1/BLIP-II"/>
    <property type="match status" value="1"/>
</dbReference>
<dbReference type="PROSITE" id="PS50287">
    <property type="entry name" value="SRCR_2"/>
    <property type="match status" value="1"/>
</dbReference>
<evidence type="ECO:0000256" key="9">
    <source>
        <dbReference type="ARBA" id="ARBA00023180"/>
    </source>
</evidence>
<comment type="caution">
    <text evidence="13">The sequence shown here is derived from an EMBL/GenBank/DDBJ whole genome shotgun (WGS) entry which is preliminary data.</text>
</comment>
<dbReference type="GO" id="GO:0016020">
    <property type="term" value="C:membrane"/>
    <property type="evidence" value="ECO:0007669"/>
    <property type="project" value="UniProtKB-SubCell"/>
</dbReference>
<name>A0A812ZZW3_9DINO</name>
<dbReference type="InterPro" id="IPR009091">
    <property type="entry name" value="RCC1/BLIP-II"/>
</dbReference>
<evidence type="ECO:0000256" key="7">
    <source>
        <dbReference type="ARBA" id="ARBA00023136"/>
    </source>
</evidence>
<reference evidence="13" key="1">
    <citation type="submission" date="2021-02" db="EMBL/GenBank/DDBJ databases">
        <authorList>
            <person name="Dougan E. K."/>
            <person name="Rhodes N."/>
            <person name="Thang M."/>
            <person name="Chan C."/>
        </authorList>
    </citation>
    <scope>NUCLEOTIDE SEQUENCE</scope>
</reference>
<evidence type="ECO:0000256" key="1">
    <source>
        <dbReference type="ARBA" id="ARBA00004167"/>
    </source>
</evidence>
<feature type="transmembrane region" description="Helical" evidence="11">
    <location>
        <begin position="1962"/>
        <end position="1984"/>
    </location>
</feature>
<proteinExistence type="predicted"/>
<dbReference type="PRINTS" id="PR00258">
    <property type="entry name" value="SPERACTRCPTR"/>
</dbReference>
<feature type="transmembrane region" description="Helical" evidence="11">
    <location>
        <begin position="140"/>
        <end position="166"/>
    </location>
</feature>
<feature type="transmembrane region" description="Helical" evidence="11">
    <location>
        <begin position="44"/>
        <end position="68"/>
    </location>
</feature>
<evidence type="ECO:0000256" key="3">
    <source>
        <dbReference type="ARBA" id="ARBA00022692"/>
    </source>
</evidence>
<feature type="transmembrane region" description="Helical" evidence="11">
    <location>
        <begin position="112"/>
        <end position="134"/>
    </location>
</feature>
<protein>
    <submittedName>
        <fullName evidence="13">Lgals3bpa protein</fullName>
    </submittedName>
</protein>
<feature type="transmembrane region" description="Helical" evidence="11">
    <location>
        <begin position="1855"/>
        <end position="1878"/>
    </location>
</feature>
<comment type="subcellular location">
    <subcellularLocation>
        <location evidence="1">Membrane</location>
        <topology evidence="1">Single-pass membrane protein</topology>
    </subcellularLocation>
</comment>
<keyword evidence="8" id="KW-1015">Disulfide bond</keyword>
<keyword evidence="14" id="KW-1185">Reference proteome</keyword>
<dbReference type="EMBL" id="CAJNJA010052031">
    <property type="protein sequence ID" value="CAE7845389.1"/>
    <property type="molecule type" value="Genomic_DNA"/>
</dbReference>
<dbReference type="Gene3D" id="2.120.10.80">
    <property type="entry name" value="Kelch-type beta propeller"/>
    <property type="match status" value="2"/>
</dbReference>
<gene>
    <name evidence="13" type="primary">lgals3bpa</name>
    <name evidence="13" type="ORF">SNEC2469_LOCUS25968</name>
</gene>
<dbReference type="SUPFAM" id="SSF117281">
    <property type="entry name" value="Kelch motif"/>
    <property type="match status" value="1"/>
</dbReference>
<organism evidence="13 14">
    <name type="scientific">Symbiodinium necroappetens</name>
    <dbReference type="NCBI Taxonomy" id="1628268"/>
    <lineage>
        <taxon>Eukaryota</taxon>
        <taxon>Sar</taxon>
        <taxon>Alveolata</taxon>
        <taxon>Dinophyceae</taxon>
        <taxon>Suessiales</taxon>
        <taxon>Symbiodiniaceae</taxon>
        <taxon>Symbiodinium</taxon>
    </lineage>
</organism>
<evidence type="ECO:0000256" key="2">
    <source>
        <dbReference type="ARBA" id="ARBA00022441"/>
    </source>
</evidence>
<dbReference type="InterPro" id="IPR056737">
    <property type="entry name" value="Beta-prop_ATRN-MKLN-like"/>
</dbReference>
<keyword evidence="2" id="KW-0880">Kelch repeat</keyword>
<keyword evidence="3 11" id="KW-0812">Transmembrane</keyword>
<dbReference type="SMART" id="SM00202">
    <property type="entry name" value="SR"/>
    <property type="match status" value="1"/>
</dbReference>
<dbReference type="SUPFAM" id="SSF56487">
    <property type="entry name" value="SRCR-like"/>
    <property type="match status" value="1"/>
</dbReference>
<dbReference type="InterPro" id="IPR036772">
    <property type="entry name" value="SRCR-like_dom_sf"/>
</dbReference>
<dbReference type="SMART" id="SM01411">
    <property type="entry name" value="Ephrin_rec_like"/>
    <property type="match status" value="6"/>
</dbReference>